<keyword evidence="3" id="KW-1185">Reference proteome</keyword>
<name>A0ABS8UWT3_DATST</name>
<organism evidence="2 3">
    <name type="scientific">Datura stramonium</name>
    <name type="common">Jimsonweed</name>
    <name type="synonym">Common thornapple</name>
    <dbReference type="NCBI Taxonomy" id="4076"/>
    <lineage>
        <taxon>Eukaryota</taxon>
        <taxon>Viridiplantae</taxon>
        <taxon>Streptophyta</taxon>
        <taxon>Embryophyta</taxon>
        <taxon>Tracheophyta</taxon>
        <taxon>Spermatophyta</taxon>
        <taxon>Magnoliopsida</taxon>
        <taxon>eudicotyledons</taxon>
        <taxon>Gunneridae</taxon>
        <taxon>Pentapetalae</taxon>
        <taxon>asterids</taxon>
        <taxon>lamiids</taxon>
        <taxon>Solanales</taxon>
        <taxon>Solanaceae</taxon>
        <taxon>Solanoideae</taxon>
        <taxon>Datureae</taxon>
        <taxon>Datura</taxon>
    </lineage>
</organism>
<evidence type="ECO:0000313" key="3">
    <source>
        <dbReference type="Proteomes" id="UP000823775"/>
    </source>
</evidence>
<comment type="caution">
    <text evidence="2">The sequence shown here is derived from an EMBL/GenBank/DDBJ whole genome shotgun (WGS) entry which is preliminary data.</text>
</comment>
<gene>
    <name evidence="2" type="ORF">HAX54_022452</name>
</gene>
<accession>A0ABS8UWT3</accession>
<sequence length="139" mass="15359">MEAVQLQPALPNTTTSQPQSYGAALTPLADLEPCYFEVISSILHATEIPIPCIWLSKPCDGDIVNWSAGIAISPPARVGMLSSLLCSLFSFEERDALWVRGLESKPRLIHWYHKSWVALVVTLAVILQETTTQTMNHGR</sequence>
<dbReference type="Proteomes" id="UP000823775">
    <property type="component" value="Unassembled WGS sequence"/>
</dbReference>
<feature type="region of interest" description="Disordered" evidence="1">
    <location>
        <begin position="1"/>
        <end position="20"/>
    </location>
</feature>
<reference evidence="2 3" key="1">
    <citation type="journal article" date="2021" name="BMC Genomics">
        <title>Datura genome reveals duplications of psychoactive alkaloid biosynthetic genes and high mutation rate following tissue culture.</title>
        <authorList>
            <person name="Rajewski A."/>
            <person name="Carter-House D."/>
            <person name="Stajich J."/>
            <person name="Litt A."/>
        </authorList>
    </citation>
    <scope>NUCLEOTIDE SEQUENCE [LARGE SCALE GENOMIC DNA]</scope>
    <source>
        <strain evidence="2">AR-01</strain>
    </source>
</reference>
<evidence type="ECO:0000256" key="1">
    <source>
        <dbReference type="SAM" id="MobiDB-lite"/>
    </source>
</evidence>
<protein>
    <submittedName>
        <fullName evidence="2">Uncharacterized protein</fullName>
    </submittedName>
</protein>
<evidence type="ECO:0000313" key="2">
    <source>
        <dbReference type="EMBL" id="MCD9638454.1"/>
    </source>
</evidence>
<proteinExistence type="predicted"/>
<dbReference type="EMBL" id="JACEIK010002704">
    <property type="protein sequence ID" value="MCD9638454.1"/>
    <property type="molecule type" value="Genomic_DNA"/>
</dbReference>
<feature type="compositionally biased region" description="Polar residues" evidence="1">
    <location>
        <begin position="10"/>
        <end position="20"/>
    </location>
</feature>